<gene>
    <name evidence="3" type="ORF">Asi03nite_19040</name>
</gene>
<organism evidence="3 4">
    <name type="scientific">Actinoplanes siamensis</name>
    <dbReference type="NCBI Taxonomy" id="1223317"/>
    <lineage>
        <taxon>Bacteria</taxon>
        <taxon>Bacillati</taxon>
        <taxon>Actinomycetota</taxon>
        <taxon>Actinomycetes</taxon>
        <taxon>Micromonosporales</taxon>
        <taxon>Micromonosporaceae</taxon>
        <taxon>Actinoplanes</taxon>
    </lineage>
</organism>
<dbReference type="Proteomes" id="UP000629619">
    <property type="component" value="Unassembled WGS sequence"/>
</dbReference>
<keyword evidence="2" id="KW-0812">Transmembrane</keyword>
<name>A0A919N4T0_9ACTN</name>
<accession>A0A919N4T0</accession>
<evidence type="ECO:0008006" key="5">
    <source>
        <dbReference type="Google" id="ProtNLM"/>
    </source>
</evidence>
<proteinExistence type="predicted"/>
<reference evidence="3" key="1">
    <citation type="submission" date="2021-01" db="EMBL/GenBank/DDBJ databases">
        <title>Whole genome shotgun sequence of Actinoplanes siamensis NBRC 109076.</title>
        <authorList>
            <person name="Komaki H."/>
            <person name="Tamura T."/>
        </authorList>
    </citation>
    <scope>NUCLEOTIDE SEQUENCE</scope>
    <source>
        <strain evidence="3">NBRC 109076</strain>
    </source>
</reference>
<keyword evidence="2" id="KW-1133">Transmembrane helix</keyword>
<feature type="transmembrane region" description="Helical" evidence="2">
    <location>
        <begin position="67"/>
        <end position="85"/>
    </location>
</feature>
<keyword evidence="2" id="KW-0472">Membrane</keyword>
<protein>
    <recommendedName>
        <fullName evidence="5">GtrA-like protein domain-containing protein</fullName>
    </recommendedName>
</protein>
<evidence type="ECO:0000256" key="2">
    <source>
        <dbReference type="SAM" id="Phobius"/>
    </source>
</evidence>
<comment type="caution">
    <text evidence="3">The sequence shown here is derived from an EMBL/GenBank/DDBJ whole genome shotgun (WGS) entry which is preliminary data.</text>
</comment>
<feature type="transmembrane region" description="Helical" evidence="2">
    <location>
        <begin position="91"/>
        <end position="111"/>
    </location>
</feature>
<evidence type="ECO:0000313" key="3">
    <source>
        <dbReference type="EMBL" id="GIF04366.1"/>
    </source>
</evidence>
<keyword evidence="4" id="KW-1185">Reference proteome</keyword>
<evidence type="ECO:0000256" key="1">
    <source>
        <dbReference type="SAM" id="MobiDB-lite"/>
    </source>
</evidence>
<feature type="compositionally biased region" description="Low complexity" evidence="1">
    <location>
        <begin position="125"/>
        <end position="159"/>
    </location>
</feature>
<feature type="region of interest" description="Disordered" evidence="1">
    <location>
        <begin position="122"/>
        <end position="193"/>
    </location>
</feature>
<sequence>MLVGALSTVLQTIVYVSVREVLAATWASWLALLVVTPANTEAHRRITFNVTTTAVGRLHWEAGLTSVAVYLANLVVAPWFTGLAGPHPSSLTESLVLALTGSLVGGARYVVLRGWVFSTRRHAKSSPAPATPPATAAPAPAASRAPAATASCAPLAAPAPDRRTRRNPRGRPLSFRQNTAPAGTTATPVTTPASHAYRSTDDLSAALACLGTLAPIPTARLCLGQPSPGVLNQRPPGRLRTWHRNRRQHLTARS</sequence>
<dbReference type="AlphaFoldDB" id="A0A919N4T0"/>
<feature type="compositionally biased region" description="Low complexity" evidence="1">
    <location>
        <begin position="179"/>
        <end position="193"/>
    </location>
</feature>
<evidence type="ECO:0000313" key="4">
    <source>
        <dbReference type="Proteomes" id="UP000629619"/>
    </source>
</evidence>
<dbReference type="EMBL" id="BOMW01000018">
    <property type="protein sequence ID" value="GIF04366.1"/>
    <property type="molecule type" value="Genomic_DNA"/>
</dbReference>
<feature type="transmembrane region" description="Helical" evidence="2">
    <location>
        <begin position="12"/>
        <end position="35"/>
    </location>
</feature>